<feature type="transmembrane region" description="Helical" evidence="2">
    <location>
        <begin position="9"/>
        <end position="27"/>
    </location>
</feature>
<gene>
    <name evidence="3" type="ORF">MELIAE_LOCUS12800</name>
</gene>
<dbReference type="SUPFAM" id="SSF102198">
    <property type="entry name" value="Putative cyclase"/>
    <property type="match status" value="1"/>
</dbReference>
<evidence type="ECO:0000256" key="2">
    <source>
        <dbReference type="SAM" id="Phobius"/>
    </source>
</evidence>
<dbReference type="PANTHER" id="PTHR31118:SF12">
    <property type="entry name" value="CYCLASE-LIKE PROTEIN 2"/>
    <property type="match status" value="1"/>
</dbReference>
<dbReference type="InterPro" id="IPR037175">
    <property type="entry name" value="KFase_sf"/>
</dbReference>
<dbReference type="GO" id="GO:0019441">
    <property type="term" value="P:L-tryptophan catabolic process to kynurenine"/>
    <property type="evidence" value="ECO:0007669"/>
    <property type="project" value="InterPro"/>
</dbReference>
<keyword evidence="2" id="KW-1133">Transmembrane helix</keyword>
<protein>
    <recommendedName>
        <fullName evidence="5">Cyclase</fullName>
    </recommendedName>
</protein>
<dbReference type="Pfam" id="PF04199">
    <property type="entry name" value="Cyclase"/>
    <property type="match status" value="1"/>
</dbReference>
<proteinExistence type="inferred from homology"/>
<organism evidence="3 4">
    <name type="scientific">Brassicogethes aeneus</name>
    <name type="common">Rape pollen beetle</name>
    <name type="synonym">Meligethes aeneus</name>
    <dbReference type="NCBI Taxonomy" id="1431903"/>
    <lineage>
        <taxon>Eukaryota</taxon>
        <taxon>Metazoa</taxon>
        <taxon>Ecdysozoa</taxon>
        <taxon>Arthropoda</taxon>
        <taxon>Hexapoda</taxon>
        <taxon>Insecta</taxon>
        <taxon>Pterygota</taxon>
        <taxon>Neoptera</taxon>
        <taxon>Endopterygota</taxon>
        <taxon>Coleoptera</taxon>
        <taxon>Polyphaga</taxon>
        <taxon>Cucujiformia</taxon>
        <taxon>Nitidulidae</taxon>
        <taxon>Meligethinae</taxon>
        <taxon>Brassicogethes</taxon>
    </lineage>
</organism>
<dbReference type="EMBL" id="OV121140">
    <property type="protein sequence ID" value="CAH0564195.1"/>
    <property type="molecule type" value="Genomic_DNA"/>
</dbReference>
<dbReference type="OrthoDB" id="7108654at2759"/>
<dbReference type="InterPro" id="IPR007325">
    <property type="entry name" value="KFase/CYL"/>
</dbReference>
<dbReference type="GO" id="GO:0004061">
    <property type="term" value="F:arylformamidase activity"/>
    <property type="evidence" value="ECO:0007669"/>
    <property type="project" value="InterPro"/>
</dbReference>
<keyword evidence="2" id="KW-0812">Transmembrane</keyword>
<dbReference type="Proteomes" id="UP001154078">
    <property type="component" value="Chromosome 9"/>
</dbReference>
<evidence type="ECO:0000256" key="1">
    <source>
        <dbReference type="ARBA" id="ARBA00007865"/>
    </source>
</evidence>
<dbReference type="AlphaFoldDB" id="A0A9P0BH59"/>
<accession>A0A9P0BH59</accession>
<evidence type="ECO:0008006" key="5">
    <source>
        <dbReference type="Google" id="ProtNLM"/>
    </source>
</evidence>
<evidence type="ECO:0000313" key="4">
    <source>
        <dbReference type="Proteomes" id="UP001154078"/>
    </source>
</evidence>
<dbReference type="Gene3D" id="3.50.30.50">
    <property type="entry name" value="Putative cyclase"/>
    <property type="match status" value="1"/>
</dbReference>
<comment type="similarity">
    <text evidence="1">Belongs to the Cyclase 1 superfamily.</text>
</comment>
<keyword evidence="4" id="KW-1185">Reference proteome</keyword>
<dbReference type="PANTHER" id="PTHR31118">
    <property type="entry name" value="CYCLASE-LIKE PROTEIN 2"/>
    <property type="match status" value="1"/>
</dbReference>
<sequence>MYQYINKSVTMKFSIAILSFFLCFLHYNCVKYVDLSYSFNNNTNYWPTSTNFKFIKKVEGHRDDNSWYAMYDFAAGEHGGTHLDAPYHFNENAWKLGEIPFNRLISQGAFLDLSTVVSASPDPNFQVQPSHLEQWEKINGPFKNGTILLIKFGWSKFWPNKTDYMGLQNGTLNFPGISKAAAQWITSSKKFYGVGVDTASVDPGNSTDFAAHRELSKGYLFNMEMVQIVENLPAQGFKLFALPMKIEFGTGGPLRLVAELDCNC</sequence>
<keyword evidence="2" id="KW-0472">Membrane</keyword>
<reference evidence="3" key="1">
    <citation type="submission" date="2021-12" db="EMBL/GenBank/DDBJ databases">
        <authorList>
            <person name="King R."/>
        </authorList>
    </citation>
    <scope>NUCLEOTIDE SEQUENCE</scope>
</reference>
<name>A0A9P0BH59_BRAAE</name>
<evidence type="ECO:0000313" key="3">
    <source>
        <dbReference type="EMBL" id="CAH0564195.1"/>
    </source>
</evidence>